<protein>
    <submittedName>
        <fullName evidence="2">Uncharacterized protein</fullName>
    </submittedName>
</protein>
<dbReference type="Proteomes" id="UP001266305">
    <property type="component" value="Unassembled WGS sequence"/>
</dbReference>
<organism evidence="2 3">
    <name type="scientific">Saguinus oedipus</name>
    <name type="common">Cotton-top tamarin</name>
    <name type="synonym">Oedipomidas oedipus</name>
    <dbReference type="NCBI Taxonomy" id="9490"/>
    <lineage>
        <taxon>Eukaryota</taxon>
        <taxon>Metazoa</taxon>
        <taxon>Chordata</taxon>
        <taxon>Craniata</taxon>
        <taxon>Vertebrata</taxon>
        <taxon>Euteleostomi</taxon>
        <taxon>Mammalia</taxon>
        <taxon>Eutheria</taxon>
        <taxon>Euarchontoglires</taxon>
        <taxon>Primates</taxon>
        <taxon>Haplorrhini</taxon>
        <taxon>Platyrrhini</taxon>
        <taxon>Cebidae</taxon>
        <taxon>Callitrichinae</taxon>
        <taxon>Saguinus</taxon>
    </lineage>
</organism>
<keyword evidence="3" id="KW-1185">Reference proteome</keyword>
<name>A0ABQ9TQ71_SAGOE</name>
<evidence type="ECO:0000256" key="1">
    <source>
        <dbReference type="SAM" id="MobiDB-lite"/>
    </source>
</evidence>
<gene>
    <name evidence="2" type="ORF">P7K49_032836</name>
</gene>
<accession>A0ABQ9TQ71</accession>
<feature type="region of interest" description="Disordered" evidence="1">
    <location>
        <begin position="1"/>
        <end position="34"/>
    </location>
</feature>
<evidence type="ECO:0000313" key="3">
    <source>
        <dbReference type="Proteomes" id="UP001266305"/>
    </source>
</evidence>
<reference evidence="2 3" key="1">
    <citation type="submission" date="2023-05" db="EMBL/GenBank/DDBJ databases">
        <title>B98-5 Cell Line De Novo Hybrid Assembly: An Optical Mapping Approach.</title>
        <authorList>
            <person name="Kananen K."/>
            <person name="Auerbach J.A."/>
            <person name="Kautto E."/>
            <person name="Blachly J.S."/>
        </authorList>
    </citation>
    <scope>NUCLEOTIDE SEQUENCE [LARGE SCALE GENOMIC DNA]</scope>
    <source>
        <strain evidence="2">B95-8</strain>
        <tissue evidence="2">Cell line</tissue>
    </source>
</reference>
<sequence>MGGAPVCVLSPESSVADQEAGLRPQGSTRGQKQKREYWCPQFGLNLVPCPFHRRQMQPLEPKNPGRPQPPVQPSGLQPGPSKATTLLRAAARPRHSGGTGVQPGDLGDVGSWKGTGTPSWTEEPCGRAILALSESSTLSSMPLRTLLLRFSSTMATVTWLSSCKLPRTSQVCGHSLRQQGRWAPRREQAQAPASQQPWKHSAGPPSLSRSASRGCSVTHGRDPPLAQASGHVLHLT</sequence>
<proteinExistence type="predicted"/>
<feature type="region of interest" description="Disordered" evidence="1">
    <location>
        <begin position="55"/>
        <end position="111"/>
    </location>
</feature>
<feature type="region of interest" description="Disordered" evidence="1">
    <location>
        <begin position="176"/>
        <end position="236"/>
    </location>
</feature>
<evidence type="ECO:0000313" key="2">
    <source>
        <dbReference type="EMBL" id="KAK2086929.1"/>
    </source>
</evidence>
<dbReference type="EMBL" id="JASSZA010000019">
    <property type="protein sequence ID" value="KAK2086929.1"/>
    <property type="molecule type" value="Genomic_DNA"/>
</dbReference>
<comment type="caution">
    <text evidence="2">The sequence shown here is derived from an EMBL/GenBank/DDBJ whole genome shotgun (WGS) entry which is preliminary data.</text>
</comment>